<dbReference type="InterPro" id="IPR022444">
    <property type="entry name" value="Cofactor-bd_rpt"/>
</dbReference>
<name>A0A109BI02_HYPSL</name>
<dbReference type="Gene3D" id="2.160.20.10">
    <property type="entry name" value="Single-stranded right-handed beta-helix, Pectin lyase-like"/>
    <property type="match status" value="1"/>
</dbReference>
<feature type="domain" description="Right handed beta helix" evidence="1">
    <location>
        <begin position="135"/>
        <end position="222"/>
    </location>
</feature>
<feature type="domain" description="Right handed beta helix" evidence="1">
    <location>
        <begin position="237"/>
        <end position="374"/>
    </location>
</feature>
<gene>
    <name evidence="2" type="ORF">APY04_1630</name>
</gene>
<dbReference type="InterPro" id="IPR011050">
    <property type="entry name" value="Pectin_lyase_fold/virulence"/>
</dbReference>
<dbReference type="OrthoDB" id="9788772at2"/>
<protein>
    <recommendedName>
        <fullName evidence="1">Right handed beta helix domain-containing protein</fullName>
    </recommendedName>
</protein>
<organism evidence="2 3">
    <name type="scientific">Hyphomicrobium sulfonivorans</name>
    <dbReference type="NCBI Taxonomy" id="121290"/>
    <lineage>
        <taxon>Bacteria</taxon>
        <taxon>Pseudomonadati</taxon>
        <taxon>Pseudomonadota</taxon>
        <taxon>Alphaproteobacteria</taxon>
        <taxon>Hyphomicrobiales</taxon>
        <taxon>Hyphomicrobiaceae</taxon>
        <taxon>Hyphomicrobium</taxon>
    </lineage>
</organism>
<dbReference type="RefSeq" id="WP_068461420.1">
    <property type="nucleotide sequence ID" value="NZ_LMTR01000047.1"/>
</dbReference>
<dbReference type="NCBIfam" id="TIGR03807">
    <property type="entry name" value="RR_fam_repeat"/>
    <property type="match status" value="1"/>
</dbReference>
<evidence type="ECO:0000313" key="2">
    <source>
        <dbReference type="EMBL" id="KWT69199.1"/>
    </source>
</evidence>
<dbReference type="EMBL" id="LMTR01000047">
    <property type="protein sequence ID" value="KWT69199.1"/>
    <property type="molecule type" value="Genomic_DNA"/>
</dbReference>
<reference evidence="2 3" key="1">
    <citation type="submission" date="2015-10" db="EMBL/GenBank/DDBJ databases">
        <title>Transcriptomic analysis of a linuron degrading triple-species bacterial consortium.</title>
        <authorList>
            <person name="Albers P."/>
        </authorList>
    </citation>
    <scope>NUCLEOTIDE SEQUENCE [LARGE SCALE GENOMIC DNA]</scope>
    <source>
        <strain evidence="2 3">WDL6</strain>
    </source>
</reference>
<proteinExistence type="predicted"/>
<dbReference type="InterPro" id="IPR006311">
    <property type="entry name" value="TAT_signal"/>
</dbReference>
<keyword evidence="3" id="KW-1185">Reference proteome</keyword>
<dbReference type="Pfam" id="PF13229">
    <property type="entry name" value="Beta_helix"/>
    <property type="match status" value="2"/>
</dbReference>
<dbReference type="Proteomes" id="UP000059074">
    <property type="component" value="Unassembled WGS sequence"/>
</dbReference>
<dbReference type="SUPFAM" id="SSF51126">
    <property type="entry name" value="Pectin lyase-like"/>
    <property type="match status" value="1"/>
</dbReference>
<dbReference type="NCBIfam" id="TIGR03808">
    <property type="entry name" value="RR_plus_rpt_1"/>
    <property type="match status" value="1"/>
</dbReference>
<dbReference type="InterPro" id="IPR006626">
    <property type="entry name" value="PbH1"/>
</dbReference>
<dbReference type="InterPro" id="IPR012334">
    <property type="entry name" value="Pectin_lyas_fold"/>
</dbReference>
<evidence type="ECO:0000313" key="3">
    <source>
        <dbReference type="Proteomes" id="UP000059074"/>
    </source>
</evidence>
<accession>A0A109BI02</accession>
<dbReference type="SMART" id="SM00710">
    <property type="entry name" value="PbH1"/>
    <property type="match status" value="7"/>
</dbReference>
<sequence>MTTDRRNLLSAGLAAGAAVAGIAAVGVRSAEARSYGSAGDDIGLVSGSRIDQAPVLQAALDAATDRGAPLHLPPGHFRIGGLRLRSGARLIGADGLTKLEHAGAGPFITAEDAESIAIEGIAFDGAYAVLGDADGLIAIARAKSVRLNRLRLSRSPGNGIALFACGGSVTDCTIDNAMQAAVRSLDATGLEVSHNDIADCGNNGIQIWRSEAGEDGSIVVGNRIVRIRADGGGTGQNGNGVNAFRAGAVLVSGNRITDCAFSAVRGNASNNIQIIGNSCSRLGEVAIYSEFGFEGALIANNFVDNAATGITVTNFNEGGRLAVIQGNVVRNLFRREHEPVDKRGHGITAEADCAMTGNVIERAPTAGIVIGWGAYMREVVATSNLVRDSRVGILVSVDPSAGACLIASNMISGAKLGAIRAMDGEGEPVGADLVHGGDGNKRISVSGNVAV</sequence>
<dbReference type="AlphaFoldDB" id="A0A109BI02"/>
<dbReference type="STRING" id="121290.APY04_1630"/>
<dbReference type="PROSITE" id="PS51318">
    <property type="entry name" value="TAT"/>
    <property type="match status" value="1"/>
</dbReference>
<dbReference type="PATRIC" id="fig|121290.4.peg.120"/>
<dbReference type="InterPro" id="IPR022388">
    <property type="entry name" value="CHP03808"/>
</dbReference>
<evidence type="ECO:0000259" key="1">
    <source>
        <dbReference type="Pfam" id="PF13229"/>
    </source>
</evidence>
<dbReference type="InterPro" id="IPR039448">
    <property type="entry name" value="Beta_helix"/>
</dbReference>
<comment type="caution">
    <text evidence="2">The sequence shown here is derived from an EMBL/GenBank/DDBJ whole genome shotgun (WGS) entry which is preliminary data.</text>
</comment>